<dbReference type="RefSeq" id="WP_018043759.1">
    <property type="nucleotide sequence ID" value="NZ_BPQF01000019.1"/>
</dbReference>
<evidence type="ECO:0000313" key="5">
    <source>
        <dbReference type="Proteomes" id="UP001055307"/>
    </source>
</evidence>
<gene>
    <name evidence="3" type="ORF">MBLL_03529</name>
    <name evidence="4" type="ORF">OICFNHDK_3610</name>
</gene>
<dbReference type="Gene3D" id="3.40.50.2300">
    <property type="match status" value="1"/>
</dbReference>
<feature type="modified residue" description="4-aspartylphosphate" evidence="1">
    <location>
        <position position="67"/>
    </location>
</feature>
<dbReference type="InterPro" id="IPR001789">
    <property type="entry name" value="Sig_transdc_resp-reg_receiver"/>
</dbReference>
<reference evidence="4" key="3">
    <citation type="submission" date="2021-08" db="EMBL/GenBank/DDBJ databases">
        <authorList>
            <person name="Tani A."/>
            <person name="Ola A."/>
            <person name="Ogura Y."/>
            <person name="Katsura K."/>
            <person name="Hayashi T."/>
        </authorList>
    </citation>
    <scope>NUCLEOTIDE SEQUENCE</scope>
    <source>
        <strain evidence="4">DSM 21893</strain>
    </source>
</reference>
<dbReference type="EMBL" id="BPQF01000019">
    <property type="protein sequence ID" value="GJD41131.1"/>
    <property type="molecule type" value="Genomic_DNA"/>
</dbReference>
<keyword evidence="5" id="KW-1185">Reference proteome</keyword>
<feature type="domain" description="Response regulatory" evidence="2">
    <location>
        <begin position="16"/>
        <end position="127"/>
    </location>
</feature>
<dbReference type="SUPFAM" id="SSF52172">
    <property type="entry name" value="CheY-like"/>
    <property type="match status" value="1"/>
</dbReference>
<accession>A0A679K4S5</accession>
<protein>
    <recommendedName>
        <fullName evidence="2">Response regulatory domain-containing protein</fullName>
    </recommendedName>
</protein>
<dbReference type="Proteomes" id="UP001055307">
    <property type="component" value="Unassembled WGS sequence"/>
</dbReference>
<proteinExistence type="predicted"/>
<evidence type="ECO:0000313" key="4">
    <source>
        <dbReference type="EMBL" id="GJD41131.1"/>
    </source>
</evidence>
<dbReference type="GO" id="GO:0000160">
    <property type="term" value="P:phosphorelay signal transduction system"/>
    <property type="evidence" value="ECO:0007669"/>
    <property type="project" value="InterPro"/>
</dbReference>
<dbReference type="EMBL" id="LR743511">
    <property type="protein sequence ID" value="CAA2144406.1"/>
    <property type="molecule type" value="Genomic_DNA"/>
</dbReference>
<keyword evidence="1" id="KW-0597">Phosphoprotein</keyword>
<evidence type="ECO:0000259" key="2">
    <source>
        <dbReference type="PROSITE" id="PS50110"/>
    </source>
</evidence>
<evidence type="ECO:0000256" key="1">
    <source>
        <dbReference type="PROSITE-ProRule" id="PRU00169"/>
    </source>
</evidence>
<reference evidence="4" key="1">
    <citation type="journal article" date="2016" name="Front. Microbiol.">
        <title>Genome Sequence of the Piezophilic, Mesophilic Sulfate-Reducing Bacterium Desulfovibrio indicus J2T.</title>
        <authorList>
            <person name="Cao J."/>
            <person name="Maignien L."/>
            <person name="Shao Z."/>
            <person name="Alain K."/>
            <person name="Jebbar M."/>
        </authorList>
    </citation>
    <scope>NUCLEOTIDE SEQUENCE</scope>
    <source>
        <strain evidence="4">DSM 21893</strain>
    </source>
</reference>
<sequence length="138" mass="14615">MGSFVKHSRQALRGRRVLVVEDEYFLADELARGLAEAEAEVLGPIATVEGALDLLNGPSPPNAAILDVNLGGEDVYPVADALLALGVPFLFTTGYDQATILGRFASVRLLEKPMDTAAVLHALDIILDDRASRTDAAG</sequence>
<dbReference type="SMART" id="SM00448">
    <property type="entry name" value="REC"/>
    <property type="match status" value="1"/>
</dbReference>
<organism evidence="3">
    <name type="scientific">Methylobacterium bullatum</name>
    <dbReference type="NCBI Taxonomy" id="570505"/>
    <lineage>
        <taxon>Bacteria</taxon>
        <taxon>Pseudomonadati</taxon>
        <taxon>Pseudomonadota</taxon>
        <taxon>Alphaproteobacteria</taxon>
        <taxon>Hyphomicrobiales</taxon>
        <taxon>Methylobacteriaceae</taxon>
        <taxon>Methylobacterium</taxon>
    </lineage>
</organism>
<evidence type="ECO:0000313" key="3">
    <source>
        <dbReference type="EMBL" id="CAA2144406.1"/>
    </source>
</evidence>
<dbReference type="InterPro" id="IPR011006">
    <property type="entry name" value="CheY-like_superfamily"/>
</dbReference>
<dbReference type="AlphaFoldDB" id="A0A679K4S5"/>
<dbReference type="PROSITE" id="PS50110">
    <property type="entry name" value="RESPONSE_REGULATORY"/>
    <property type="match status" value="1"/>
</dbReference>
<reference evidence="3" key="2">
    <citation type="submission" date="2019-12" db="EMBL/GenBank/DDBJ databases">
        <authorList>
            <person name="Cremers G."/>
        </authorList>
    </citation>
    <scope>NUCLEOTIDE SEQUENCE</scope>
    <source>
        <strain evidence="3">Mbul2</strain>
    </source>
</reference>
<name>A0A679K4S5_9HYPH</name>